<dbReference type="GeneID" id="95642174"/>
<dbReference type="InterPro" id="IPR029057">
    <property type="entry name" value="PRTase-like"/>
</dbReference>
<dbReference type="GO" id="GO:0032264">
    <property type="term" value="P:IMP salvage"/>
    <property type="evidence" value="ECO:0007669"/>
    <property type="project" value="TreeGrafter"/>
</dbReference>
<comment type="catalytic activity">
    <reaction evidence="2">
        <text>IMP + diphosphate = hypoxanthine + 5-phospho-alpha-D-ribose 1-diphosphate</text>
        <dbReference type="Rhea" id="RHEA:17973"/>
        <dbReference type="ChEBI" id="CHEBI:17368"/>
        <dbReference type="ChEBI" id="CHEBI:33019"/>
        <dbReference type="ChEBI" id="CHEBI:58017"/>
        <dbReference type="ChEBI" id="CHEBI:58053"/>
        <dbReference type="EC" id="2.4.2.8"/>
    </reaction>
    <physiologicalReaction direction="right-to-left" evidence="2">
        <dbReference type="Rhea" id="RHEA:17975"/>
    </physiologicalReaction>
</comment>
<reference evidence="4 5" key="1">
    <citation type="submission" date="2017-06" db="EMBL/GenBank/DDBJ databases">
        <title>Description of Rhodopirellula bahusiensis sp. nov.</title>
        <authorList>
            <person name="Kizina J."/>
            <person name="Harder J."/>
        </authorList>
    </citation>
    <scope>NUCLEOTIDE SEQUENCE [LARGE SCALE GENOMIC DNA]</scope>
    <source>
        <strain evidence="4 5">SWK21</strain>
    </source>
</reference>
<keyword evidence="5" id="KW-1185">Reference proteome</keyword>
<evidence type="ECO:0000313" key="4">
    <source>
        <dbReference type="EMBL" id="PHQ31370.1"/>
    </source>
</evidence>
<protein>
    <recommendedName>
        <fullName evidence="3">Phosphoribosyltransferase domain-containing protein</fullName>
    </recommendedName>
</protein>
<evidence type="ECO:0000256" key="1">
    <source>
        <dbReference type="ARBA" id="ARBA00048811"/>
    </source>
</evidence>
<dbReference type="GO" id="GO:0032263">
    <property type="term" value="P:GMP salvage"/>
    <property type="evidence" value="ECO:0007669"/>
    <property type="project" value="TreeGrafter"/>
</dbReference>
<sequence length="253" mass="28872">MIQELSIINSTPKIRRPLKQGRFGNPLLSRKQVERCVELLAESISNYYCSMANGGDDVVFLTVMHGGKTFSSDLAPLCASQPAPSLKDPGYRSWYASYRVVDRYIDIKSYDGQIRGEPVVMASDLTRENLAGKRVLLIDDICETGNTIVETIQFIRKLCRYSQQDIDRLVRTVTFLWKPECPSQSLRPDWYGYRTSMHFLSGYGMDSKDGSCRQLPAIFIDDNRQSMVKKPSWAFRFDQSETGSPINRSQKPR</sequence>
<dbReference type="InterPro" id="IPR050408">
    <property type="entry name" value="HGPRT"/>
</dbReference>
<comment type="caution">
    <text evidence="4">The sequence shown here is derived from an EMBL/GenBank/DDBJ whole genome shotgun (WGS) entry which is preliminary data.</text>
</comment>
<dbReference type="GO" id="GO:0000287">
    <property type="term" value="F:magnesium ion binding"/>
    <property type="evidence" value="ECO:0007669"/>
    <property type="project" value="TreeGrafter"/>
</dbReference>
<comment type="catalytic activity">
    <reaction evidence="1">
        <text>GMP + diphosphate = guanine + 5-phospho-alpha-D-ribose 1-diphosphate</text>
        <dbReference type="Rhea" id="RHEA:25424"/>
        <dbReference type="ChEBI" id="CHEBI:16235"/>
        <dbReference type="ChEBI" id="CHEBI:33019"/>
        <dbReference type="ChEBI" id="CHEBI:58017"/>
        <dbReference type="ChEBI" id="CHEBI:58115"/>
        <dbReference type="EC" id="2.4.2.8"/>
    </reaction>
    <physiologicalReaction direction="right-to-left" evidence="1">
        <dbReference type="Rhea" id="RHEA:25426"/>
    </physiologicalReaction>
</comment>
<dbReference type="GO" id="GO:0006178">
    <property type="term" value="P:guanine salvage"/>
    <property type="evidence" value="ECO:0007669"/>
    <property type="project" value="TreeGrafter"/>
</dbReference>
<feature type="domain" description="Phosphoribosyltransferase" evidence="3">
    <location>
        <begin position="38"/>
        <end position="206"/>
    </location>
</feature>
<evidence type="ECO:0000256" key="2">
    <source>
        <dbReference type="ARBA" id="ARBA00049402"/>
    </source>
</evidence>
<dbReference type="InterPro" id="IPR000836">
    <property type="entry name" value="PRTase_dom"/>
</dbReference>
<dbReference type="Pfam" id="PF00156">
    <property type="entry name" value="Pribosyltran"/>
    <property type="match status" value="1"/>
</dbReference>
<dbReference type="Proteomes" id="UP000225740">
    <property type="component" value="Unassembled WGS sequence"/>
</dbReference>
<dbReference type="AlphaFoldDB" id="A0A2G1VXM9"/>
<gene>
    <name evidence="4" type="ORF">CEE69_31470</name>
</gene>
<dbReference type="CDD" id="cd06223">
    <property type="entry name" value="PRTases_typeI"/>
    <property type="match status" value="1"/>
</dbReference>
<dbReference type="EMBL" id="NIZW01000061">
    <property type="protein sequence ID" value="PHQ31370.1"/>
    <property type="molecule type" value="Genomic_DNA"/>
</dbReference>
<accession>A0A2G1VXM9</accession>
<dbReference type="GO" id="GO:0004422">
    <property type="term" value="F:hypoxanthine phosphoribosyltransferase activity"/>
    <property type="evidence" value="ECO:0007669"/>
    <property type="project" value="TreeGrafter"/>
</dbReference>
<dbReference type="Gene3D" id="3.40.50.2020">
    <property type="match status" value="1"/>
</dbReference>
<dbReference type="GO" id="GO:0046100">
    <property type="term" value="P:hypoxanthine metabolic process"/>
    <property type="evidence" value="ECO:0007669"/>
    <property type="project" value="TreeGrafter"/>
</dbReference>
<proteinExistence type="predicted"/>
<dbReference type="RefSeq" id="WP_143549409.1">
    <property type="nucleotide sequence ID" value="NZ_JBDUYK010000151.1"/>
</dbReference>
<name>A0A2G1VXM9_9BACT</name>
<dbReference type="OrthoDB" id="9802824at2"/>
<dbReference type="PANTHER" id="PTHR43340">
    <property type="entry name" value="HYPOXANTHINE-GUANINE PHOSPHORIBOSYLTRANSFERASE"/>
    <property type="match status" value="1"/>
</dbReference>
<organism evidence="4 5">
    <name type="scientific">Rhodopirellula bahusiensis</name>
    <dbReference type="NCBI Taxonomy" id="2014065"/>
    <lineage>
        <taxon>Bacteria</taxon>
        <taxon>Pseudomonadati</taxon>
        <taxon>Planctomycetota</taxon>
        <taxon>Planctomycetia</taxon>
        <taxon>Pirellulales</taxon>
        <taxon>Pirellulaceae</taxon>
        <taxon>Rhodopirellula</taxon>
    </lineage>
</organism>
<dbReference type="PANTHER" id="PTHR43340:SF1">
    <property type="entry name" value="HYPOXANTHINE PHOSPHORIBOSYLTRANSFERASE"/>
    <property type="match status" value="1"/>
</dbReference>
<dbReference type="GO" id="GO:0005829">
    <property type="term" value="C:cytosol"/>
    <property type="evidence" value="ECO:0007669"/>
    <property type="project" value="TreeGrafter"/>
</dbReference>
<evidence type="ECO:0000259" key="3">
    <source>
        <dbReference type="Pfam" id="PF00156"/>
    </source>
</evidence>
<evidence type="ECO:0000313" key="5">
    <source>
        <dbReference type="Proteomes" id="UP000225740"/>
    </source>
</evidence>
<dbReference type="SUPFAM" id="SSF53271">
    <property type="entry name" value="PRTase-like"/>
    <property type="match status" value="1"/>
</dbReference>